<dbReference type="HOGENOM" id="CLU_3368372_0_0_1"/>
<accession>G2Y088</accession>
<reference evidence="2" key="1">
    <citation type="journal article" date="2011" name="PLoS Genet.">
        <title>Genomic analysis of the necrotrophic fungal pathogens Sclerotinia sclerotiorum and Botrytis cinerea.</title>
        <authorList>
            <person name="Amselem J."/>
            <person name="Cuomo C.A."/>
            <person name="van Kan J.A."/>
            <person name="Viaud M."/>
            <person name="Benito E.P."/>
            <person name="Couloux A."/>
            <person name="Coutinho P.M."/>
            <person name="de Vries R.P."/>
            <person name="Dyer P.S."/>
            <person name="Fillinger S."/>
            <person name="Fournier E."/>
            <person name="Gout L."/>
            <person name="Hahn M."/>
            <person name="Kohn L."/>
            <person name="Lapalu N."/>
            <person name="Plummer K.M."/>
            <person name="Pradier J.M."/>
            <person name="Quevillon E."/>
            <person name="Sharon A."/>
            <person name="Simon A."/>
            <person name="ten Have A."/>
            <person name="Tudzynski B."/>
            <person name="Tudzynski P."/>
            <person name="Wincker P."/>
            <person name="Andrew M."/>
            <person name="Anthouard V."/>
            <person name="Beever R.E."/>
            <person name="Beffa R."/>
            <person name="Benoit I."/>
            <person name="Bouzid O."/>
            <person name="Brault B."/>
            <person name="Chen Z."/>
            <person name="Choquer M."/>
            <person name="Collemare J."/>
            <person name="Cotton P."/>
            <person name="Danchin E.G."/>
            <person name="Da Silva C."/>
            <person name="Gautier A."/>
            <person name="Giraud C."/>
            <person name="Giraud T."/>
            <person name="Gonzalez C."/>
            <person name="Grossetete S."/>
            <person name="Guldener U."/>
            <person name="Henrissat B."/>
            <person name="Howlett B.J."/>
            <person name="Kodira C."/>
            <person name="Kretschmer M."/>
            <person name="Lappartient A."/>
            <person name="Leroch M."/>
            <person name="Levis C."/>
            <person name="Mauceli E."/>
            <person name="Neuveglise C."/>
            <person name="Oeser B."/>
            <person name="Pearson M."/>
            <person name="Poulain J."/>
            <person name="Poussereau N."/>
            <person name="Quesneville H."/>
            <person name="Rascle C."/>
            <person name="Schumacher J."/>
            <person name="Segurens B."/>
            <person name="Sexton A."/>
            <person name="Silva E."/>
            <person name="Sirven C."/>
            <person name="Soanes D.M."/>
            <person name="Talbot N.J."/>
            <person name="Templeton M."/>
            <person name="Yandava C."/>
            <person name="Yarden O."/>
            <person name="Zeng Q."/>
            <person name="Rollins J.A."/>
            <person name="Lebrun M.H."/>
            <person name="Dickman M."/>
        </authorList>
    </citation>
    <scope>NUCLEOTIDE SEQUENCE [LARGE SCALE GENOMIC DNA]</scope>
    <source>
        <strain evidence="2">T4</strain>
    </source>
</reference>
<dbReference type="InParanoid" id="G2Y088"/>
<organism evidence="1 2">
    <name type="scientific">Botryotinia fuckeliana (strain T4)</name>
    <name type="common">Noble rot fungus</name>
    <name type="synonym">Botrytis cinerea</name>
    <dbReference type="NCBI Taxonomy" id="999810"/>
    <lineage>
        <taxon>Eukaryota</taxon>
        <taxon>Fungi</taxon>
        <taxon>Dikarya</taxon>
        <taxon>Ascomycota</taxon>
        <taxon>Pezizomycotina</taxon>
        <taxon>Leotiomycetes</taxon>
        <taxon>Helotiales</taxon>
        <taxon>Sclerotiniaceae</taxon>
        <taxon>Botrytis</taxon>
    </lineage>
</organism>
<dbReference type="AlphaFoldDB" id="G2Y088"/>
<gene>
    <name evidence="1" type="ORF">BofuT4_uP116030.1</name>
</gene>
<proteinExistence type="predicted"/>
<evidence type="ECO:0000313" key="2">
    <source>
        <dbReference type="Proteomes" id="UP000008177"/>
    </source>
</evidence>
<dbReference type="EMBL" id="FQ790281">
    <property type="protein sequence ID" value="CCD46053.1"/>
    <property type="molecule type" value="Genomic_DNA"/>
</dbReference>
<protein>
    <submittedName>
        <fullName evidence="1">Uncharacterized protein</fullName>
    </submittedName>
</protein>
<dbReference type="Proteomes" id="UP000008177">
    <property type="component" value="Unplaced contigs"/>
</dbReference>
<evidence type="ECO:0000313" key="1">
    <source>
        <dbReference type="EMBL" id="CCD46053.1"/>
    </source>
</evidence>
<sequence length="35" mass="3744">MSTSPSGTQLWILMSSAEIVPPTSLFSSQTSVLFL</sequence>
<name>G2Y088_BOTF4</name>